<accession>A0AAN8ZNJ1</accession>
<dbReference type="PANTHER" id="PTHR31374:SF269">
    <property type="entry name" value="AUXIN RESPONSIVE SAUR PROTEIN"/>
    <property type="match status" value="1"/>
</dbReference>
<comment type="caution">
    <text evidence="2">The sequence shown here is derived from an EMBL/GenBank/DDBJ whole genome shotgun (WGS) entry which is preliminary data.</text>
</comment>
<evidence type="ECO:0000256" key="1">
    <source>
        <dbReference type="ARBA" id="ARBA00006974"/>
    </source>
</evidence>
<dbReference type="EMBL" id="JBAMMX010000003">
    <property type="protein sequence ID" value="KAK6943937.1"/>
    <property type="molecule type" value="Genomic_DNA"/>
</dbReference>
<dbReference type="AlphaFoldDB" id="A0AAN8ZNJ1"/>
<protein>
    <submittedName>
        <fullName evidence="2">Small auxin-up RNA</fullName>
    </submittedName>
</protein>
<name>A0AAN8ZNJ1_9MAGN</name>
<evidence type="ECO:0000313" key="2">
    <source>
        <dbReference type="EMBL" id="KAK6943937.1"/>
    </source>
</evidence>
<keyword evidence="3" id="KW-1185">Reference proteome</keyword>
<gene>
    <name evidence="2" type="ORF">RJ641_025039</name>
</gene>
<dbReference type="Proteomes" id="UP001370490">
    <property type="component" value="Unassembled WGS sequence"/>
</dbReference>
<evidence type="ECO:0000313" key="3">
    <source>
        <dbReference type="Proteomes" id="UP001370490"/>
    </source>
</evidence>
<proteinExistence type="inferred from homology"/>
<dbReference type="Pfam" id="PF02519">
    <property type="entry name" value="Auxin_inducible"/>
    <property type="match status" value="1"/>
</dbReference>
<dbReference type="GO" id="GO:0009733">
    <property type="term" value="P:response to auxin"/>
    <property type="evidence" value="ECO:0007669"/>
    <property type="project" value="InterPro"/>
</dbReference>
<comment type="similarity">
    <text evidence="1">Belongs to the ARG7 family.</text>
</comment>
<organism evidence="2 3">
    <name type="scientific">Dillenia turbinata</name>
    <dbReference type="NCBI Taxonomy" id="194707"/>
    <lineage>
        <taxon>Eukaryota</taxon>
        <taxon>Viridiplantae</taxon>
        <taxon>Streptophyta</taxon>
        <taxon>Embryophyta</taxon>
        <taxon>Tracheophyta</taxon>
        <taxon>Spermatophyta</taxon>
        <taxon>Magnoliopsida</taxon>
        <taxon>eudicotyledons</taxon>
        <taxon>Gunneridae</taxon>
        <taxon>Pentapetalae</taxon>
        <taxon>Dilleniales</taxon>
        <taxon>Dilleniaceae</taxon>
        <taxon>Dillenia</taxon>
    </lineage>
</organism>
<dbReference type="PANTHER" id="PTHR31374">
    <property type="entry name" value="AUXIN-INDUCED PROTEIN-LIKE-RELATED"/>
    <property type="match status" value="1"/>
</dbReference>
<dbReference type="InterPro" id="IPR003676">
    <property type="entry name" value="SAUR_fam"/>
</dbReference>
<sequence>MSTHEGKAIPSKDTCWVGLFLNHALSNCQSTDLYLMVHQEASISTSVCHSRCNLAEEFPHFSHPLPEMRHLWRKFSRCSEKGLPRDVPPGHLAVNVGEAGRRFIIKADYLNLPVFRKLLDQAYQEYGLHQDGPLSLPCDEFLFEEIIQSLKCGMHARKCSCHVVNEKQGLSLWNDSMPLLKEFPRSPAYQRQSCKWQGQTTQQMYAYAFSKTCIAVKVKGNDDERLCKTIIWFSNKKLVTNSRGTYHLREAPHSSCNHMVMDPRYRLFRKVSNEIGWYGERCRNDFDHNKALSIGILSQLAITNHFPQYESSI</sequence>
<reference evidence="2 3" key="1">
    <citation type="submission" date="2023-12" db="EMBL/GenBank/DDBJ databases">
        <title>A high-quality genome assembly for Dillenia turbinata (Dilleniales).</title>
        <authorList>
            <person name="Chanderbali A."/>
        </authorList>
    </citation>
    <scope>NUCLEOTIDE SEQUENCE [LARGE SCALE GENOMIC DNA]</scope>
    <source>
        <strain evidence="2">LSX21</strain>
        <tissue evidence="2">Leaf</tissue>
    </source>
</reference>